<protein>
    <submittedName>
        <fullName evidence="1">Molybdenum cofactor biosynthesis protein MoaE</fullName>
    </submittedName>
</protein>
<dbReference type="PANTHER" id="PTHR23404">
    <property type="entry name" value="MOLYBDOPTERIN SYNTHASE RELATED"/>
    <property type="match status" value="1"/>
</dbReference>
<dbReference type="AlphaFoldDB" id="A0A7J2TJN8"/>
<dbReference type="CDD" id="cd00756">
    <property type="entry name" value="MoaE"/>
    <property type="match status" value="1"/>
</dbReference>
<dbReference type="GO" id="GO:0006777">
    <property type="term" value="P:Mo-molybdopterin cofactor biosynthetic process"/>
    <property type="evidence" value="ECO:0007669"/>
    <property type="project" value="InterPro"/>
</dbReference>
<reference evidence="1" key="1">
    <citation type="journal article" date="2020" name="mSystems">
        <title>Genome- and Community-Level Interaction Insights into Carbon Utilization and Element Cycling Functions of Hydrothermarchaeota in Hydrothermal Sediment.</title>
        <authorList>
            <person name="Zhou Z."/>
            <person name="Liu Y."/>
            <person name="Xu W."/>
            <person name="Pan J."/>
            <person name="Luo Z.H."/>
            <person name="Li M."/>
        </authorList>
    </citation>
    <scope>NUCLEOTIDE SEQUENCE [LARGE SCALE GENOMIC DNA]</scope>
    <source>
        <strain evidence="1">SpSt-26</strain>
    </source>
</reference>
<comment type="caution">
    <text evidence="1">The sequence shown here is derived from an EMBL/GenBank/DDBJ whole genome shotgun (WGS) entry which is preliminary data.</text>
</comment>
<name>A0A7J2TJN8_ARCFL</name>
<dbReference type="InterPro" id="IPR036563">
    <property type="entry name" value="MoaE_sf"/>
</dbReference>
<dbReference type="EMBL" id="DSLA01000103">
    <property type="protein sequence ID" value="HEH35817.1"/>
    <property type="molecule type" value="Genomic_DNA"/>
</dbReference>
<dbReference type="SUPFAM" id="SSF54690">
    <property type="entry name" value="Molybdopterin synthase subunit MoaE"/>
    <property type="match status" value="1"/>
</dbReference>
<dbReference type="Gene3D" id="3.90.1170.40">
    <property type="entry name" value="Molybdopterin biosynthesis MoaE subunit"/>
    <property type="match status" value="1"/>
</dbReference>
<gene>
    <name evidence="1" type="ORF">ENP88_06735</name>
</gene>
<organism evidence="1">
    <name type="scientific">Archaeoglobus fulgidus</name>
    <dbReference type="NCBI Taxonomy" id="2234"/>
    <lineage>
        <taxon>Archaea</taxon>
        <taxon>Methanobacteriati</taxon>
        <taxon>Methanobacteriota</taxon>
        <taxon>Archaeoglobi</taxon>
        <taxon>Archaeoglobales</taxon>
        <taxon>Archaeoglobaceae</taxon>
        <taxon>Archaeoglobus</taxon>
    </lineage>
</organism>
<dbReference type="Pfam" id="PF02391">
    <property type="entry name" value="MoaE"/>
    <property type="match status" value="1"/>
</dbReference>
<dbReference type="InterPro" id="IPR003448">
    <property type="entry name" value="Mopterin_biosynth_MoaE"/>
</dbReference>
<evidence type="ECO:0000313" key="1">
    <source>
        <dbReference type="EMBL" id="HEH35817.1"/>
    </source>
</evidence>
<proteinExistence type="predicted"/>
<sequence>MKLVVGDEKTLEEAKKIGKAVLVIKNGNECLAAGEFLEIRNKNLKKTIECLADLGFDFAVLKGFEMEEIEKELGLRIPRAEKSEDFLIAPEFETLKSIVEKIKKGVKDCGAIGIFVGVAREISDGKKVEFLEYEAYDEILREKVGEVENRIREFPGIRNAKLYHKIGRIMPGEDIVYIAVIGEHRRDIWAPLILAVELMKKELPIWKKEKLENGERWV</sequence>
<accession>A0A7J2TJN8</accession>